<dbReference type="PANTHER" id="PTHR35317">
    <property type="entry name" value="OS04G0629600 PROTEIN"/>
    <property type="match status" value="1"/>
</dbReference>
<name>A0A7J7N2Z5_9MAGN</name>
<proteinExistence type="predicted"/>
<dbReference type="Proteomes" id="UP000541444">
    <property type="component" value="Unassembled WGS sequence"/>
</dbReference>
<comment type="caution">
    <text evidence="1">The sequence shown here is derived from an EMBL/GenBank/DDBJ whole genome shotgun (WGS) entry which is preliminary data.</text>
</comment>
<evidence type="ECO:0000313" key="2">
    <source>
        <dbReference type="Proteomes" id="UP000541444"/>
    </source>
</evidence>
<keyword evidence="2" id="KW-1185">Reference proteome</keyword>
<evidence type="ECO:0000313" key="1">
    <source>
        <dbReference type="EMBL" id="KAF6161569.1"/>
    </source>
</evidence>
<gene>
    <name evidence="1" type="ORF">GIB67_009448</name>
</gene>
<feature type="non-terminal residue" evidence="1">
    <location>
        <position position="1"/>
    </location>
</feature>
<dbReference type="PANTHER" id="PTHR35317:SF23">
    <property type="entry name" value="OS04G0629600 PROTEIN"/>
    <property type="match status" value="1"/>
</dbReference>
<accession>A0A7J7N2Z5</accession>
<dbReference type="AlphaFoldDB" id="A0A7J7N2Z5"/>
<reference evidence="1 2" key="1">
    <citation type="journal article" date="2020" name="IScience">
        <title>Genome Sequencing of the Endangered Kingdonia uniflora (Circaeasteraceae, Ranunculales) Reveals Potential Mechanisms of Evolutionary Specialization.</title>
        <authorList>
            <person name="Sun Y."/>
            <person name="Deng T."/>
            <person name="Zhang A."/>
            <person name="Moore M.J."/>
            <person name="Landis J.B."/>
            <person name="Lin N."/>
            <person name="Zhang H."/>
            <person name="Zhang X."/>
            <person name="Huang J."/>
            <person name="Zhang X."/>
            <person name="Sun H."/>
            <person name="Wang H."/>
        </authorList>
    </citation>
    <scope>NUCLEOTIDE SEQUENCE [LARGE SCALE GENOMIC DNA]</scope>
    <source>
        <strain evidence="1">TB1705</strain>
        <tissue evidence="1">Leaf</tissue>
    </source>
</reference>
<dbReference type="OrthoDB" id="1929566at2759"/>
<protein>
    <submittedName>
        <fullName evidence="1">Uncharacterized protein</fullName>
    </submittedName>
</protein>
<sequence>GYLDFNFVLTKAKPVDLTNTSSGTEKVAHAKWIKANKMENFIIPSSIDPIIQGGIAEKGAAKELLDVIKKQFEGSVKERLYSNLSKFFSQKYDGSGNMHSHILKISKLVLTLKELGLTINDKLMVHLVVWSLLKCFEMYQVHCQNQEKTWEMNELIAALVSKEERQKKGKIESAHLIISMKRLSINSQGKKSSKMKVL</sequence>
<dbReference type="EMBL" id="JACGCM010001129">
    <property type="protein sequence ID" value="KAF6161569.1"/>
    <property type="molecule type" value="Genomic_DNA"/>
</dbReference>
<dbReference type="Pfam" id="PF14223">
    <property type="entry name" value="Retrotran_gag_2"/>
    <property type="match status" value="1"/>
</dbReference>
<organism evidence="1 2">
    <name type="scientific">Kingdonia uniflora</name>
    <dbReference type="NCBI Taxonomy" id="39325"/>
    <lineage>
        <taxon>Eukaryota</taxon>
        <taxon>Viridiplantae</taxon>
        <taxon>Streptophyta</taxon>
        <taxon>Embryophyta</taxon>
        <taxon>Tracheophyta</taxon>
        <taxon>Spermatophyta</taxon>
        <taxon>Magnoliopsida</taxon>
        <taxon>Ranunculales</taxon>
        <taxon>Circaeasteraceae</taxon>
        <taxon>Kingdonia</taxon>
    </lineage>
</organism>